<dbReference type="PANTHER" id="PTHR43820">
    <property type="entry name" value="HIGH-AFFINITY BRANCHED-CHAIN AMINO ACID TRANSPORT ATP-BINDING PROTEIN LIVF"/>
    <property type="match status" value="1"/>
</dbReference>
<evidence type="ECO:0000259" key="6">
    <source>
        <dbReference type="PROSITE" id="PS50893"/>
    </source>
</evidence>
<dbReference type="PROSITE" id="PS50893">
    <property type="entry name" value="ABC_TRANSPORTER_2"/>
    <property type="match status" value="1"/>
</dbReference>
<dbReference type="SMART" id="SM00382">
    <property type="entry name" value="AAA"/>
    <property type="match status" value="1"/>
</dbReference>
<comment type="caution">
    <text evidence="7">The sequence shown here is derived from an EMBL/GenBank/DDBJ whole genome shotgun (WGS) entry which is preliminary data.</text>
</comment>
<evidence type="ECO:0000313" key="8">
    <source>
        <dbReference type="Proteomes" id="UP001500842"/>
    </source>
</evidence>
<evidence type="ECO:0000256" key="3">
    <source>
        <dbReference type="ARBA" id="ARBA00022741"/>
    </source>
</evidence>
<dbReference type="PANTHER" id="PTHR43820:SF4">
    <property type="entry name" value="HIGH-AFFINITY BRANCHED-CHAIN AMINO ACID TRANSPORT ATP-BINDING PROTEIN LIVF"/>
    <property type="match status" value="1"/>
</dbReference>
<dbReference type="InterPro" id="IPR003439">
    <property type="entry name" value="ABC_transporter-like_ATP-bd"/>
</dbReference>
<dbReference type="PROSITE" id="PS00211">
    <property type="entry name" value="ABC_TRANSPORTER_1"/>
    <property type="match status" value="1"/>
</dbReference>
<accession>A0ABN2BQD7</accession>
<keyword evidence="3" id="KW-0547">Nucleotide-binding</keyword>
<organism evidence="7 8">
    <name type="scientific">Nocardioides humi</name>
    <dbReference type="NCBI Taxonomy" id="449461"/>
    <lineage>
        <taxon>Bacteria</taxon>
        <taxon>Bacillati</taxon>
        <taxon>Actinomycetota</taxon>
        <taxon>Actinomycetes</taxon>
        <taxon>Propionibacteriales</taxon>
        <taxon>Nocardioidaceae</taxon>
        <taxon>Nocardioides</taxon>
    </lineage>
</organism>
<dbReference type="CDD" id="cd03224">
    <property type="entry name" value="ABC_TM1139_LivF_branched"/>
    <property type="match status" value="1"/>
</dbReference>
<dbReference type="InterPro" id="IPR017871">
    <property type="entry name" value="ABC_transporter-like_CS"/>
</dbReference>
<dbReference type="InterPro" id="IPR052156">
    <property type="entry name" value="BCAA_Transport_ATP-bd_LivF"/>
</dbReference>
<keyword evidence="2" id="KW-0813">Transport</keyword>
<protein>
    <submittedName>
        <fullName evidence="7">ABC transporter ATP-binding protein</fullName>
    </submittedName>
</protein>
<dbReference type="InterPro" id="IPR003593">
    <property type="entry name" value="AAA+_ATPase"/>
</dbReference>
<dbReference type="InterPro" id="IPR027417">
    <property type="entry name" value="P-loop_NTPase"/>
</dbReference>
<keyword evidence="4 7" id="KW-0067">ATP-binding</keyword>
<dbReference type="GO" id="GO:0005524">
    <property type="term" value="F:ATP binding"/>
    <property type="evidence" value="ECO:0007669"/>
    <property type="project" value="UniProtKB-KW"/>
</dbReference>
<name>A0ABN2BQD7_9ACTN</name>
<keyword evidence="5" id="KW-0029">Amino-acid transport</keyword>
<evidence type="ECO:0000256" key="2">
    <source>
        <dbReference type="ARBA" id="ARBA00022448"/>
    </source>
</evidence>
<proteinExistence type="inferred from homology"/>
<dbReference type="Pfam" id="PF00005">
    <property type="entry name" value="ABC_tran"/>
    <property type="match status" value="1"/>
</dbReference>
<dbReference type="RefSeq" id="WP_141005569.1">
    <property type="nucleotide sequence ID" value="NZ_BAAAOR010000041.1"/>
</dbReference>
<dbReference type="Proteomes" id="UP001500842">
    <property type="component" value="Unassembled WGS sequence"/>
</dbReference>
<dbReference type="SUPFAM" id="SSF52540">
    <property type="entry name" value="P-loop containing nucleoside triphosphate hydrolases"/>
    <property type="match status" value="1"/>
</dbReference>
<reference evidence="7 8" key="1">
    <citation type="journal article" date="2019" name="Int. J. Syst. Evol. Microbiol.">
        <title>The Global Catalogue of Microorganisms (GCM) 10K type strain sequencing project: providing services to taxonomists for standard genome sequencing and annotation.</title>
        <authorList>
            <consortium name="The Broad Institute Genomics Platform"/>
            <consortium name="The Broad Institute Genome Sequencing Center for Infectious Disease"/>
            <person name="Wu L."/>
            <person name="Ma J."/>
        </authorList>
    </citation>
    <scope>NUCLEOTIDE SEQUENCE [LARGE SCALE GENOMIC DNA]</scope>
    <source>
        <strain evidence="7 8">JCM 14942</strain>
    </source>
</reference>
<evidence type="ECO:0000256" key="4">
    <source>
        <dbReference type="ARBA" id="ARBA00022840"/>
    </source>
</evidence>
<evidence type="ECO:0000256" key="1">
    <source>
        <dbReference type="ARBA" id="ARBA00005417"/>
    </source>
</evidence>
<evidence type="ECO:0000313" key="7">
    <source>
        <dbReference type="EMBL" id="GAA1545184.1"/>
    </source>
</evidence>
<evidence type="ECO:0000256" key="5">
    <source>
        <dbReference type="ARBA" id="ARBA00022970"/>
    </source>
</evidence>
<dbReference type="EMBL" id="BAAAOR010000041">
    <property type="protein sequence ID" value="GAA1545184.1"/>
    <property type="molecule type" value="Genomic_DNA"/>
</dbReference>
<keyword evidence="8" id="KW-1185">Reference proteome</keyword>
<feature type="domain" description="ABC transporter" evidence="6">
    <location>
        <begin position="4"/>
        <end position="235"/>
    </location>
</feature>
<gene>
    <name evidence="7" type="ORF">GCM10009788_54480</name>
</gene>
<sequence>MSALVLEDVCAGYGAGDVLGDVGLRVDPGEIVVILGANGAGKTTLMRAISGTIARRGTVRLGDRDLVRAKPDQIVRAGVVQVPQGRGTIADLSVEDNLRLGAYIRRDKEVAKDLAHWYDVYPRLAERRKQKAGFLSGGEQQMLAIARTLMTRPRVLLCDEPSLGLSPRLTSELFASLASLNKELDLSILVVEQNAMVALAIASRAYLLEAGRLAPSRDAAELMSDDAIKTAYLGG</sequence>
<dbReference type="Gene3D" id="3.40.50.300">
    <property type="entry name" value="P-loop containing nucleotide triphosphate hydrolases"/>
    <property type="match status" value="1"/>
</dbReference>
<comment type="similarity">
    <text evidence="1">Belongs to the ABC transporter superfamily.</text>
</comment>